<keyword evidence="2" id="KW-1185">Reference proteome</keyword>
<evidence type="ECO:0000313" key="2">
    <source>
        <dbReference type="Proteomes" id="UP000516305"/>
    </source>
</evidence>
<organism evidence="1 2">
    <name type="scientific">Croceimicrobium hydrocarbonivorans</name>
    <dbReference type="NCBI Taxonomy" id="2761580"/>
    <lineage>
        <taxon>Bacteria</taxon>
        <taxon>Pseudomonadati</taxon>
        <taxon>Bacteroidota</taxon>
        <taxon>Flavobacteriia</taxon>
        <taxon>Flavobacteriales</taxon>
        <taxon>Owenweeksiaceae</taxon>
        <taxon>Croceimicrobium</taxon>
    </lineage>
</organism>
<dbReference type="NCBIfam" id="TIGR04131">
    <property type="entry name" value="Bac_Flav_CTERM"/>
    <property type="match status" value="1"/>
</dbReference>
<accession>A0A7H0VJ18</accession>
<reference evidence="1 2" key="1">
    <citation type="submission" date="2020-08" db="EMBL/GenBank/DDBJ databases">
        <title>Croceimicrobium hydrocarbonivorans gen. nov., sp. nov., a novel marine bacterium isolated from a bacterial consortium that degrades polyethylene terephthalate.</title>
        <authorList>
            <person name="Liu R."/>
        </authorList>
    </citation>
    <scope>NUCLEOTIDE SEQUENCE [LARGE SCALE GENOMIC DNA]</scope>
    <source>
        <strain evidence="1 2">A20-9</strain>
    </source>
</reference>
<dbReference type="Pfam" id="PF13585">
    <property type="entry name" value="CHU_C"/>
    <property type="match status" value="1"/>
</dbReference>
<dbReference type="AlphaFoldDB" id="A0A7H0VJ18"/>
<protein>
    <submittedName>
        <fullName evidence="1">Gliding motility-associated C-terminal domain-containing protein</fullName>
    </submittedName>
</protein>
<dbReference type="Proteomes" id="UP000516305">
    <property type="component" value="Chromosome"/>
</dbReference>
<sequence>MKISTSVFLRFLSVLLLLTISFSLKASHYSSGEIFYRWSPTPTDSLRYEICVYFYRYTGSPATIPNQPINICISSSCYPDVSVALNKNLPPPGQASPNDNNGGWIVNGLDECADVNDPDYKDLAAHIWCGYATLPGICGDFEFTAGPPCCRDEADNLVNSNVRSMVITAKLNNTLGHNSSAEIQAPAGKAFCLSQPGSKPFEFLQAAFDADGDSLVYRLGHPEEATGFPDAFNNAYCGGKANIPFATGYTVNNPFPSSTGFVIDQKTGIFRFSPSQQGSYVIKIVVEDWRFDPIHLLWVKIGEMVREIQIPVTANCNPTSQAGPRLSLTSSSNNAIIQNFSQAQIDSMKQAYDMQVFFGDDSISNGTATIHHIPIFQGYQCFDSIVSIEFNNNVRCSSVDPTDFRLIGPDGVARPVVEVETNCQFLVTRNLDLKLNQPLDVDGMYVLQIRRGNDGNTLTNECGIELSEFYTFLIPVSGCPAPTYELDGLTVEGDVNVRLDWSGNADLTDPAVQASFDAWNIYRADAGVRPFSLLKVIKDPSARFMVDSFAPNGYYVDNFIYDYQVQLVYNGKGRIPSRFCSNINLRIDSAQRSDNNLPLYWNHFKCIDPSVRNYDVFNGKRDTSVPAPGIVWELHSQTTDTIANIAIPAADSNSQGTYAARVVARNVNGGSRTDSSESNWVYYYIVHYPKDPEPRVGEVLIPNIITPNGDGLNDRFYIQSPANGVQYEHISLRIFNRHGERVYQNPNFDAVNDAAQGWDGVNQSGQRLSSGVYFYIIEMSNPSSGEAQSLEGTLTINAYGF</sequence>
<dbReference type="EMBL" id="CP060139">
    <property type="protein sequence ID" value="QNR25716.1"/>
    <property type="molecule type" value="Genomic_DNA"/>
</dbReference>
<dbReference type="InterPro" id="IPR026341">
    <property type="entry name" value="T9SS_type_B"/>
</dbReference>
<dbReference type="RefSeq" id="WP_210760241.1">
    <property type="nucleotide sequence ID" value="NZ_CP060139.1"/>
</dbReference>
<evidence type="ECO:0000313" key="1">
    <source>
        <dbReference type="EMBL" id="QNR25716.1"/>
    </source>
</evidence>
<dbReference type="Gene3D" id="2.60.40.4070">
    <property type="match status" value="1"/>
</dbReference>
<gene>
    <name evidence="1" type="ORF">H4K34_07710</name>
</gene>
<name>A0A7H0VJ18_9FLAO</name>
<proteinExistence type="predicted"/>
<dbReference type="KEGG" id="chyd:H4K34_07710"/>